<dbReference type="Proteomes" id="UP001204953">
    <property type="component" value="Unassembled WGS sequence"/>
</dbReference>
<gene>
    <name evidence="1" type="ORF">NJ959_00635</name>
</gene>
<dbReference type="EMBL" id="JAMZMM010000003">
    <property type="protein sequence ID" value="MCP2726983.1"/>
    <property type="molecule type" value="Genomic_DNA"/>
</dbReference>
<keyword evidence="2" id="KW-1185">Reference proteome</keyword>
<sequence length="96" mass="11056">MDYSTTIAETTQSRKLLGINLNKFHEVKRLSAIIYLLSYVKNILFEGDEGKNSTFDLVCWLERSHSGQNLLPTPQPIKDVVRVRQLHGEISPEWVK</sequence>
<evidence type="ECO:0000313" key="1">
    <source>
        <dbReference type="EMBL" id="MCP2726983.1"/>
    </source>
</evidence>
<name>A0AAE3GNF7_9CYAN</name>
<evidence type="ECO:0000313" key="2">
    <source>
        <dbReference type="Proteomes" id="UP001204953"/>
    </source>
</evidence>
<comment type="caution">
    <text evidence="1">The sequence shown here is derived from an EMBL/GenBank/DDBJ whole genome shotgun (WGS) entry which is preliminary data.</text>
</comment>
<proteinExistence type="predicted"/>
<accession>A0AAE3GNF7</accession>
<protein>
    <submittedName>
        <fullName evidence="1">Uncharacterized protein</fullName>
    </submittedName>
</protein>
<dbReference type="AlphaFoldDB" id="A0AAE3GNF7"/>
<dbReference type="RefSeq" id="WP_254009799.1">
    <property type="nucleotide sequence ID" value="NZ_JAMZMM010000003.1"/>
</dbReference>
<reference evidence="1" key="1">
    <citation type="submission" date="2022-06" db="EMBL/GenBank/DDBJ databases">
        <title>New cyanobacteria of genus Symplocastrum in benthos of Lake Baikal.</title>
        <authorList>
            <person name="Sorokovikova E."/>
            <person name="Tikhonova I."/>
            <person name="Krasnopeev A."/>
            <person name="Evseev P."/>
            <person name="Gladkikh A."/>
            <person name="Belykh O."/>
        </authorList>
    </citation>
    <scope>NUCLEOTIDE SEQUENCE</scope>
    <source>
        <strain evidence="1">BBK-W-15</strain>
    </source>
</reference>
<organism evidence="1 2">
    <name type="scientific">Limnofasciculus baicalensis BBK-W-15</name>
    <dbReference type="NCBI Taxonomy" id="2699891"/>
    <lineage>
        <taxon>Bacteria</taxon>
        <taxon>Bacillati</taxon>
        <taxon>Cyanobacteriota</taxon>
        <taxon>Cyanophyceae</taxon>
        <taxon>Coleofasciculales</taxon>
        <taxon>Coleofasciculaceae</taxon>
        <taxon>Limnofasciculus</taxon>
        <taxon>Limnofasciculus baicalensis</taxon>
    </lineage>
</organism>